<organism evidence="7 8">
    <name type="scientific">Bartonella alsatica</name>
    <dbReference type="NCBI Taxonomy" id="52764"/>
    <lineage>
        <taxon>Bacteria</taxon>
        <taxon>Pseudomonadati</taxon>
        <taxon>Pseudomonadota</taxon>
        <taxon>Alphaproteobacteria</taxon>
        <taxon>Hyphomicrobiales</taxon>
        <taxon>Bartonellaceae</taxon>
        <taxon>Bartonella</taxon>
    </lineage>
</organism>
<feature type="transmembrane region" description="Helical" evidence="5">
    <location>
        <begin position="83"/>
        <end position="106"/>
    </location>
</feature>
<dbReference type="Proteomes" id="UP000509443">
    <property type="component" value="Chromosome"/>
</dbReference>
<dbReference type="Pfam" id="PF07690">
    <property type="entry name" value="MFS_1"/>
    <property type="match status" value="1"/>
</dbReference>
<sequence>MKQQSWSTLLLGKNGIYSLTFTGGVALHAINVYIVITILPSLINEIGDNLYYSWVATVFIITSLLGTSLATKILGKIGPRKSYVFAGLIFTIGTFICSIASTMPLFLVGRFVQGFGSGALLSLSYSMIRIVFNPSLWPHALSIISLIWGISTFLGPTIGGISIQYGIWRASFWIVGLLAIIFSLIALKILPKENENYIPQSQLPFPQLLTLILLIFIISVGGTMNTTVAQICGLVIGFSLLFVLAKIETSTHHPMLPCKTFSLSSEFFPLYSLILIITTAVYGTELYFPLFLQKLHGHDPLIAGYMAALISIGWTCGSVSSACASTKKIPSLILYSPIFSLIGMSILLWVIPTETPKPEYTFIICLALFAIGVSAGIAWPHLLTRILQCASNRDALRASESLTSVQLFSIAFSATLAGTITNLAGLSNSEITGMIFAAKALLATFISILFCLGIPFALRVSSNILKTNQPIK</sequence>
<dbReference type="Gene3D" id="1.20.1720.10">
    <property type="entry name" value="Multidrug resistance protein D"/>
    <property type="match status" value="1"/>
</dbReference>
<evidence type="ECO:0000256" key="4">
    <source>
        <dbReference type="ARBA" id="ARBA00023136"/>
    </source>
</evidence>
<dbReference type="PANTHER" id="PTHR23501:SF154">
    <property type="entry name" value="MULTIDRUG-EFFLUX TRANSPORTER RV1634-RELATED"/>
    <property type="match status" value="1"/>
</dbReference>
<keyword evidence="3 5" id="KW-1133">Transmembrane helix</keyword>
<gene>
    <name evidence="7" type="ORF">HWV54_00810</name>
</gene>
<dbReference type="EMBL" id="CP058235">
    <property type="protein sequence ID" value="QLC51525.1"/>
    <property type="molecule type" value="Genomic_DNA"/>
</dbReference>
<keyword evidence="8" id="KW-1185">Reference proteome</keyword>
<evidence type="ECO:0000256" key="5">
    <source>
        <dbReference type="SAM" id="Phobius"/>
    </source>
</evidence>
<dbReference type="InterPro" id="IPR020846">
    <property type="entry name" value="MFS_dom"/>
</dbReference>
<dbReference type="InterPro" id="IPR036259">
    <property type="entry name" value="MFS_trans_sf"/>
</dbReference>
<dbReference type="RefSeq" id="WP_005865145.1">
    <property type="nucleotide sequence ID" value="NZ_CACVBB010000003.1"/>
</dbReference>
<feature type="transmembrane region" description="Helical" evidence="5">
    <location>
        <begin position="228"/>
        <end position="247"/>
    </location>
</feature>
<feature type="transmembrane region" description="Helical" evidence="5">
    <location>
        <begin position="51"/>
        <end position="71"/>
    </location>
</feature>
<feature type="transmembrane region" description="Helical" evidence="5">
    <location>
        <begin position="404"/>
        <end position="424"/>
    </location>
</feature>
<dbReference type="SUPFAM" id="SSF103473">
    <property type="entry name" value="MFS general substrate transporter"/>
    <property type="match status" value="1"/>
</dbReference>
<feature type="transmembrane region" description="Helical" evidence="5">
    <location>
        <begin position="436"/>
        <end position="458"/>
    </location>
</feature>
<dbReference type="PROSITE" id="PS50850">
    <property type="entry name" value="MFS"/>
    <property type="match status" value="1"/>
</dbReference>
<feature type="transmembrane region" description="Helical" evidence="5">
    <location>
        <begin position="332"/>
        <end position="349"/>
    </location>
</feature>
<evidence type="ECO:0000313" key="8">
    <source>
        <dbReference type="Proteomes" id="UP000509443"/>
    </source>
</evidence>
<feature type="domain" description="Major facilitator superfamily (MFS) profile" evidence="6">
    <location>
        <begin position="17"/>
        <end position="455"/>
    </location>
</feature>
<feature type="transmembrane region" description="Helical" evidence="5">
    <location>
        <begin position="268"/>
        <end position="290"/>
    </location>
</feature>
<keyword evidence="2 5" id="KW-0812">Transmembrane</keyword>
<comment type="subcellular location">
    <subcellularLocation>
        <location evidence="1">Membrane</location>
        <topology evidence="1">Multi-pass membrane protein</topology>
    </subcellularLocation>
</comment>
<feature type="transmembrane region" description="Helical" evidence="5">
    <location>
        <begin position="112"/>
        <end position="132"/>
    </location>
</feature>
<dbReference type="PANTHER" id="PTHR23501">
    <property type="entry name" value="MAJOR FACILITATOR SUPERFAMILY"/>
    <property type="match status" value="1"/>
</dbReference>
<protein>
    <submittedName>
        <fullName evidence="7">MFS transporter</fullName>
    </submittedName>
</protein>
<feature type="transmembrane region" description="Helical" evidence="5">
    <location>
        <begin position="16"/>
        <end position="39"/>
    </location>
</feature>
<keyword evidence="4 5" id="KW-0472">Membrane</keyword>
<evidence type="ECO:0000256" key="3">
    <source>
        <dbReference type="ARBA" id="ARBA00022989"/>
    </source>
</evidence>
<feature type="transmembrane region" description="Helical" evidence="5">
    <location>
        <begin position="171"/>
        <end position="191"/>
    </location>
</feature>
<evidence type="ECO:0000256" key="2">
    <source>
        <dbReference type="ARBA" id="ARBA00022692"/>
    </source>
</evidence>
<accession>A0ABX6QF77</accession>
<evidence type="ECO:0000259" key="6">
    <source>
        <dbReference type="PROSITE" id="PS50850"/>
    </source>
</evidence>
<name>A0ABX6QF77_9HYPH</name>
<feature type="transmembrane region" description="Helical" evidence="5">
    <location>
        <begin position="302"/>
        <end position="320"/>
    </location>
</feature>
<feature type="transmembrane region" description="Helical" evidence="5">
    <location>
        <begin position="361"/>
        <end position="383"/>
    </location>
</feature>
<feature type="transmembrane region" description="Helical" evidence="5">
    <location>
        <begin position="144"/>
        <end position="165"/>
    </location>
</feature>
<dbReference type="Gene3D" id="1.20.1250.20">
    <property type="entry name" value="MFS general substrate transporter like domains"/>
    <property type="match status" value="1"/>
</dbReference>
<feature type="transmembrane region" description="Helical" evidence="5">
    <location>
        <begin position="203"/>
        <end position="222"/>
    </location>
</feature>
<evidence type="ECO:0000256" key="1">
    <source>
        <dbReference type="ARBA" id="ARBA00004141"/>
    </source>
</evidence>
<evidence type="ECO:0000313" key="7">
    <source>
        <dbReference type="EMBL" id="QLC51525.1"/>
    </source>
</evidence>
<dbReference type="InterPro" id="IPR011701">
    <property type="entry name" value="MFS"/>
</dbReference>
<reference evidence="7 8" key="1">
    <citation type="submission" date="2020-06" db="EMBL/GenBank/DDBJ databases">
        <title>Complete closed genome sequence of Bartonella alsatica CIP 105477.</title>
        <authorList>
            <person name="Thibau A."/>
            <person name="Schultze T.G."/>
            <person name="Kempf V.A.J."/>
        </authorList>
    </citation>
    <scope>NUCLEOTIDE SEQUENCE [LARGE SCALE GENOMIC DNA]</scope>
    <source>
        <strain evidence="7 8">CIP 105477</strain>
    </source>
</reference>
<proteinExistence type="predicted"/>